<evidence type="ECO:0000256" key="1">
    <source>
        <dbReference type="SAM" id="Coils"/>
    </source>
</evidence>
<name>A0A484B0R9_DRONA</name>
<gene>
    <name evidence="2" type="ORF">AWZ03_012153</name>
</gene>
<dbReference type="AlphaFoldDB" id="A0A484B0R9"/>
<reference evidence="2 3" key="1">
    <citation type="journal article" date="2019" name="J. Hered.">
        <title>An Improved Genome Assembly for Drosophila navojoa, the Basal Species in the mojavensis Cluster.</title>
        <authorList>
            <person name="Vanderlinde T."/>
            <person name="Dupim E.G."/>
            <person name="Nazario-Yepiz N.O."/>
            <person name="Carvalho A.B."/>
        </authorList>
    </citation>
    <scope>NUCLEOTIDE SEQUENCE [LARGE SCALE GENOMIC DNA]</scope>
    <source>
        <strain evidence="2">Navoj_Jal97</strain>
        <tissue evidence="2">Whole organism</tissue>
    </source>
</reference>
<protein>
    <submittedName>
        <fullName evidence="2">Uncharacterized protein</fullName>
    </submittedName>
</protein>
<dbReference type="EMBL" id="LSRL02000356">
    <property type="protein sequence ID" value="TDG41415.1"/>
    <property type="molecule type" value="Genomic_DNA"/>
</dbReference>
<evidence type="ECO:0000313" key="3">
    <source>
        <dbReference type="Proteomes" id="UP000295192"/>
    </source>
</evidence>
<organism evidence="2 3">
    <name type="scientific">Drosophila navojoa</name>
    <name type="common">Fruit fly</name>
    <dbReference type="NCBI Taxonomy" id="7232"/>
    <lineage>
        <taxon>Eukaryota</taxon>
        <taxon>Metazoa</taxon>
        <taxon>Ecdysozoa</taxon>
        <taxon>Arthropoda</taxon>
        <taxon>Hexapoda</taxon>
        <taxon>Insecta</taxon>
        <taxon>Pterygota</taxon>
        <taxon>Neoptera</taxon>
        <taxon>Endopterygota</taxon>
        <taxon>Diptera</taxon>
        <taxon>Brachycera</taxon>
        <taxon>Muscomorpha</taxon>
        <taxon>Ephydroidea</taxon>
        <taxon>Drosophilidae</taxon>
        <taxon>Drosophila</taxon>
    </lineage>
</organism>
<keyword evidence="1" id="KW-0175">Coiled coil</keyword>
<proteinExistence type="predicted"/>
<dbReference type="OMA" id="EYTEMPY"/>
<comment type="caution">
    <text evidence="2">The sequence shown here is derived from an EMBL/GenBank/DDBJ whole genome shotgun (WGS) entry which is preliminary data.</text>
</comment>
<accession>A0A484B0R9</accession>
<dbReference type="OrthoDB" id="7837557at2759"/>
<feature type="coiled-coil region" evidence="1">
    <location>
        <begin position="58"/>
        <end position="96"/>
    </location>
</feature>
<sequence length="108" mass="12496">MHKEQLEKFNRLFKAEDECAHAYATHCTEAIKAAEANALKEGFDEYTDMSHSMLVDRILDMQNQIETIKSKTESLKAKYKMRLAEHQAEFSSLLKETAVLEKIELDLM</sequence>
<keyword evidence="3" id="KW-1185">Reference proteome</keyword>
<evidence type="ECO:0000313" key="2">
    <source>
        <dbReference type="EMBL" id="TDG41415.1"/>
    </source>
</evidence>
<dbReference type="Proteomes" id="UP000295192">
    <property type="component" value="Unassembled WGS sequence"/>
</dbReference>